<dbReference type="GO" id="GO:0005886">
    <property type="term" value="C:plasma membrane"/>
    <property type="evidence" value="ECO:0007669"/>
    <property type="project" value="TreeGrafter"/>
</dbReference>
<feature type="transmembrane region" description="Helical" evidence="6">
    <location>
        <begin position="74"/>
        <end position="96"/>
    </location>
</feature>
<feature type="domain" description="GtrA/DPMS transmembrane" evidence="7">
    <location>
        <begin position="73"/>
        <end position="201"/>
    </location>
</feature>
<accession>A0A933DRJ4</accession>
<name>A0A933DRJ4_9BACT</name>
<comment type="caution">
    <text evidence="8">The sequence shown here is derived from an EMBL/GenBank/DDBJ whole genome shotgun (WGS) entry which is preliminary data.</text>
</comment>
<dbReference type="InterPro" id="IPR051401">
    <property type="entry name" value="GtrA_CellWall_Glycosyl"/>
</dbReference>
<feature type="transmembrane region" description="Helical" evidence="6">
    <location>
        <begin position="175"/>
        <end position="196"/>
    </location>
</feature>
<comment type="similarity">
    <text evidence="2">Belongs to the GtrA family.</text>
</comment>
<keyword evidence="3 6" id="KW-0812">Transmembrane</keyword>
<dbReference type="PANTHER" id="PTHR38459:SF1">
    <property type="entry name" value="PROPHAGE BACTOPRENOL-LINKED GLUCOSE TRANSLOCASE HOMOLOG"/>
    <property type="match status" value="1"/>
</dbReference>
<evidence type="ECO:0000313" key="9">
    <source>
        <dbReference type="Proteomes" id="UP000704960"/>
    </source>
</evidence>
<feature type="transmembrane region" description="Helical" evidence="6">
    <location>
        <begin position="9"/>
        <end position="27"/>
    </location>
</feature>
<dbReference type="Proteomes" id="UP000704960">
    <property type="component" value="Unassembled WGS sequence"/>
</dbReference>
<dbReference type="AlphaFoldDB" id="A0A933DRJ4"/>
<reference evidence="8" key="1">
    <citation type="submission" date="2020-07" db="EMBL/GenBank/DDBJ databases">
        <title>Huge and variable diversity of episymbiotic CPR bacteria and DPANN archaea in groundwater ecosystems.</title>
        <authorList>
            <person name="He C.Y."/>
            <person name="Keren R."/>
            <person name="Whittaker M."/>
            <person name="Farag I.F."/>
            <person name="Doudna J."/>
            <person name="Cate J.H.D."/>
            <person name="Banfield J.F."/>
        </authorList>
    </citation>
    <scope>NUCLEOTIDE SEQUENCE</scope>
    <source>
        <strain evidence="8">NC_groundwater_1226_Ag_S-0.1um_59_124</strain>
    </source>
</reference>
<evidence type="ECO:0000256" key="3">
    <source>
        <dbReference type="ARBA" id="ARBA00022692"/>
    </source>
</evidence>
<proteinExistence type="inferred from homology"/>
<evidence type="ECO:0000256" key="6">
    <source>
        <dbReference type="SAM" id="Phobius"/>
    </source>
</evidence>
<evidence type="ECO:0000259" key="7">
    <source>
        <dbReference type="Pfam" id="PF04138"/>
    </source>
</evidence>
<keyword evidence="5 6" id="KW-0472">Membrane</keyword>
<evidence type="ECO:0000256" key="4">
    <source>
        <dbReference type="ARBA" id="ARBA00022989"/>
    </source>
</evidence>
<dbReference type="Pfam" id="PF04138">
    <property type="entry name" value="GtrA_DPMS_TM"/>
    <property type="match status" value="1"/>
</dbReference>
<evidence type="ECO:0000256" key="2">
    <source>
        <dbReference type="ARBA" id="ARBA00009399"/>
    </source>
</evidence>
<gene>
    <name evidence="8" type="ORF">HY474_01165</name>
</gene>
<comment type="subcellular location">
    <subcellularLocation>
        <location evidence="1">Membrane</location>
        <topology evidence="1">Multi-pass membrane protein</topology>
    </subcellularLocation>
</comment>
<protein>
    <submittedName>
        <fullName evidence="8">GtrA family protein</fullName>
    </submittedName>
</protein>
<keyword evidence="4 6" id="KW-1133">Transmembrane helix</keyword>
<sequence>MPTLKRTDVIISLVIGEVAALLMFAVGRNLDLPSGFARLLPWLPFTFPLFTLAVISGGAWLGQYRFGFYQLAKFGLVGGLNFLIDLGALNLLLAVAGVTVGFYAVASKAAAFLAALASSFLWNKFWTFRSLSTTDIGPQFAGFFAVTIGGLIINVGVFAFLSGTVGPRGGIDARTWANVSAAGAAVVGLAWNFLGYKMVVFRKGQK</sequence>
<dbReference type="InterPro" id="IPR007267">
    <property type="entry name" value="GtrA_DPMS_TM"/>
</dbReference>
<organism evidence="8 9">
    <name type="scientific">Candidatus Sungiibacteriota bacterium</name>
    <dbReference type="NCBI Taxonomy" id="2750080"/>
    <lineage>
        <taxon>Bacteria</taxon>
        <taxon>Candidatus Sungiibacteriota</taxon>
    </lineage>
</organism>
<dbReference type="GO" id="GO:0000271">
    <property type="term" value="P:polysaccharide biosynthetic process"/>
    <property type="evidence" value="ECO:0007669"/>
    <property type="project" value="InterPro"/>
</dbReference>
<feature type="transmembrane region" description="Helical" evidence="6">
    <location>
        <begin position="143"/>
        <end position="163"/>
    </location>
</feature>
<evidence type="ECO:0000313" key="8">
    <source>
        <dbReference type="EMBL" id="MBI4132220.1"/>
    </source>
</evidence>
<feature type="transmembrane region" description="Helical" evidence="6">
    <location>
        <begin position="39"/>
        <end position="62"/>
    </location>
</feature>
<dbReference type="EMBL" id="JACQMJ010000005">
    <property type="protein sequence ID" value="MBI4132220.1"/>
    <property type="molecule type" value="Genomic_DNA"/>
</dbReference>
<feature type="transmembrane region" description="Helical" evidence="6">
    <location>
        <begin position="102"/>
        <end position="122"/>
    </location>
</feature>
<evidence type="ECO:0000256" key="5">
    <source>
        <dbReference type="ARBA" id="ARBA00023136"/>
    </source>
</evidence>
<dbReference type="PANTHER" id="PTHR38459">
    <property type="entry name" value="PROPHAGE BACTOPRENOL-LINKED GLUCOSE TRANSLOCASE HOMOLOG"/>
    <property type="match status" value="1"/>
</dbReference>
<evidence type="ECO:0000256" key="1">
    <source>
        <dbReference type="ARBA" id="ARBA00004141"/>
    </source>
</evidence>